<protein>
    <recommendedName>
        <fullName evidence="3">Parallel beta helix pectate lyase-like protein</fullName>
    </recommendedName>
</protein>
<evidence type="ECO:0000313" key="2">
    <source>
        <dbReference type="Proteomes" id="UP000295807"/>
    </source>
</evidence>
<gene>
    <name evidence="1" type="ORF">EDD80_1174</name>
</gene>
<dbReference type="Proteomes" id="UP000295807">
    <property type="component" value="Unassembled WGS sequence"/>
</dbReference>
<dbReference type="InterPro" id="IPR012334">
    <property type="entry name" value="Pectin_lyas_fold"/>
</dbReference>
<dbReference type="InterPro" id="IPR011050">
    <property type="entry name" value="Pectin_lyase_fold/virulence"/>
</dbReference>
<accession>A0A4R3KL90</accession>
<dbReference type="OrthoDB" id="145213at2"/>
<dbReference type="SUPFAM" id="SSF51126">
    <property type="entry name" value="Pectin lyase-like"/>
    <property type="match status" value="1"/>
</dbReference>
<dbReference type="Gene3D" id="2.160.20.10">
    <property type="entry name" value="Single-stranded right-handed beta-helix, Pectin lyase-like"/>
    <property type="match status" value="1"/>
</dbReference>
<organism evidence="1 2">
    <name type="scientific">Anseongella ginsenosidimutans</name>
    <dbReference type="NCBI Taxonomy" id="496056"/>
    <lineage>
        <taxon>Bacteria</taxon>
        <taxon>Pseudomonadati</taxon>
        <taxon>Bacteroidota</taxon>
        <taxon>Sphingobacteriia</taxon>
        <taxon>Sphingobacteriales</taxon>
        <taxon>Sphingobacteriaceae</taxon>
        <taxon>Anseongella</taxon>
    </lineage>
</organism>
<evidence type="ECO:0000313" key="1">
    <source>
        <dbReference type="EMBL" id="TCS84826.1"/>
    </source>
</evidence>
<comment type="caution">
    <text evidence="1">The sequence shown here is derived from an EMBL/GenBank/DDBJ whole genome shotgun (WGS) entry which is preliminary data.</text>
</comment>
<dbReference type="EMBL" id="SMAD01000017">
    <property type="protein sequence ID" value="TCS84826.1"/>
    <property type="molecule type" value="Genomic_DNA"/>
</dbReference>
<dbReference type="RefSeq" id="WP_132130584.1">
    <property type="nucleotide sequence ID" value="NZ_CP042432.1"/>
</dbReference>
<name>A0A4R3KL90_9SPHI</name>
<evidence type="ECO:0008006" key="3">
    <source>
        <dbReference type="Google" id="ProtNLM"/>
    </source>
</evidence>
<sequence length="567" mass="63788">MVFRKSNSKAFFLVFLLWSVVVNSYAREIYWPEGLEFNSKNIQFIHRGNSNVTIRFSRQTEIGGNPLVVNENISLFFTDQGQLVIGPNEAIHINGIVQAQRKRIFINANTSDDLPEIKFGRLRDFYPEWWGVVPNVKPQSPWNNYENVRQMMLDLRNSNGGHLHFAEGIYFIRDLIIDFSNLTVSGAGNKTILKYDDRLNSLVTTTRQGQIVAVRGPSREGKLMGNWHWAIDEQIENVTIKDISIIYEHRNKKAFDPLLNGLVVMNAKDIKIENVKINLSGGNRGIYIGAWLSNEQTENIIIRRCEIRECLTGIFITHGAKTYGKTRKNRVLSDVLVQECRIYVQRSKVDRSPSGYSSGVYIHGSVNDNEITSNAGKIQIVNNEIQNADIGVRLEFPVTVIIRDNLISAFKFCGISGLFKDCTILGNYFDTHSLQNAGLFNYNNAAINLRANALDGDDRRSNALDVTGNIFHNISSERGGPISHTIFVMPTTSNLITIVDNSFKYEGAANSRSIPLSDIKCWVDGGKRPLSQSTLIHSGNKIHEGQKSLRLSITGRNAAKFSVKSKE</sequence>
<dbReference type="AlphaFoldDB" id="A0A4R3KL90"/>
<reference evidence="1 2" key="1">
    <citation type="submission" date="2019-03" db="EMBL/GenBank/DDBJ databases">
        <title>Genomic Encyclopedia of Type Strains, Phase IV (KMG-IV): sequencing the most valuable type-strain genomes for metagenomic binning, comparative biology and taxonomic classification.</title>
        <authorList>
            <person name="Goeker M."/>
        </authorList>
    </citation>
    <scope>NUCLEOTIDE SEQUENCE [LARGE SCALE GENOMIC DNA]</scope>
    <source>
        <strain evidence="1 2">DSM 21100</strain>
    </source>
</reference>
<dbReference type="SMART" id="SM00710">
    <property type="entry name" value="PbH1"/>
    <property type="match status" value="7"/>
</dbReference>
<proteinExistence type="predicted"/>
<dbReference type="InterPro" id="IPR006626">
    <property type="entry name" value="PbH1"/>
</dbReference>
<keyword evidence="2" id="KW-1185">Reference proteome</keyword>